<keyword evidence="2" id="KW-1185">Reference proteome</keyword>
<protein>
    <submittedName>
        <fullName evidence="1">Uncharacterized protein</fullName>
    </submittedName>
</protein>
<accession>A0A3R8T307</accession>
<comment type="caution">
    <text evidence="1">The sequence shown here is derived from an EMBL/GenBank/DDBJ whole genome shotgun (WGS) entry which is preliminary data.</text>
</comment>
<evidence type="ECO:0000313" key="2">
    <source>
        <dbReference type="Proteomes" id="UP000269265"/>
    </source>
</evidence>
<dbReference type="EMBL" id="RSED01000005">
    <property type="protein sequence ID" value="RRS04937.1"/>
    <property type="molecule type" value="Genomic_DNA"/>
</dbReference>
<organism evidence="1 2">
    <name type="scientific">Aquabacterium soli</name>
    <dbReference type="NCBI Taxonomy" id="2493092"/>
    <lineage>
        <taxon>Bacteria</taxon>
        <taxon>Pseudomonadati</taxon>
        <taxon>Pseudomonadota</taxon>
        <taxon>Betaproteobacteria</taxon>
        <taxon>Burkholderiales</taxon>
        <taxon>Aquabacterium</taxon>
    </lineage>
</organism>
<reference evidence="1 2" key="1">
    <citation type="submission" date="2018-12" db="EMBL/GenBank/DDBJ databases">
        <title>The whole draft genome of Aquabacterium sp. SJQ9.</title>
        <authorList>
            <person name="Sun L."/>
            <person name="Gao X."/>
            <person name="Chen W."/>
            <person name="Huang K."/>
        </authorList>
    </citation>
    <scope>NUCLEOTIDE SEQUENCE [LARGE SCALE GENOMIC DNA]</scope>
    <source>
        <strain evidence="1 2">SJQ9</strain>
    </source>
</reference>
<gene>
    <name evidence="1" type="ORF">EIP75_08170</name>
</gene>
<evidence type="ECO:0000313" key="1">
    <source>
        <dbReference type="EMBL" id="RRS04937.1"/>
    </source>
</evidence>
<name>A0A3R8T307_9BURK</name>
<dbReference type="RefSeq" id="WP_125242755.1">
    <property type="nucleotide sequence ID" value="NZ_RSED01000005.1"/>
</dbReference>
<sequence length="159" mass="17699">MDHLSPRPVVPQGRPAVRRAGLAWPLILALCALSACTDGYPPTQREPVEPQLMNTQQLINALNTMGRRAADGNTWTYRMGPRCELRVSSAGRADAVNVVHPLSQARFDLGYDKSLPAFEVRLQRQDDHTLAYPPLLKATDWADAVFARSVLWHLQQDCA</sequence>
<dbReference type="Proteomes" id="UP000269265">
    <property type="component" value="Unassembled WGS sequence"/>
</dbReference>
<dbReference type="AlphaFoldDB" id="A0A3R8T307"/>
<proteinExistence type="predicted"/>